<proteinExistence type="predicted"/>
<gene>
    <name evidence="1" type="ORF">HGP29_27720</name>
</gene>
<dbReference type="Proteomes" id="UP000585050">
    <property type="component" value="Unassembled WGS sequence"/>
</dbReference>
<evidence type="ECO:0000313" key="1">
    <source>
        <dbReference type="EMBL" id="NLR95021.1"/>
    </source>
</evidence>
<comment type="caution">
    <text evidence="1">The sequence shown here is derived from an EMBL/GenBank/DDBJ whole genome shotgun (WGS) entry which is preliminary data.</text>
</comment>
<protein>
    <submittedName>
        <fullName evidence="1">Uncharacterized protein</fullName>
    </submittedName>
</protein>
<keyword evidence="2" id="KW-1185">Reference proteome</keyword>
<dbReference type="EMBL" id="JABAIL010000019">
    <property type="protein sequence ID" value="NLR95021.1"/>
    <property type="molecule type" value="Genomic_DNA"/>
</dbReference>
<evidence type="ECO:0000313" key="2">
    <source>
        <dbReference type="Proteomes" id="UP000585050"/>
    </source>
</evidence>
<reference evidence="1 2" key="1">
    <citation type="submission" date="2020-04" db="EMBL/GenBank/DDBJ databases">
        <title>Flammeovirga sp. SR4, a novel species isolated from seawater.</title>
        <authorList>
            <person name="Wang X."/>
        </authorList>
    </citation>
    <scope>NUCLEOTIDE SEQUENCE [LARGE SCALE GENOMIC DNA]</scope>
    <source>
        <strain evidence="1 2">SR4</strain>
    </source>
</reference>
<sequence length="267" mass="30806">MIRITFILITLLFSRVNTYCQDDSCAEYYGEFCEYIKLDSTEIPFYTSEFSPSDYNQDSTSVSFSDCIDNHEAFCSGVSQALKEDKLSIRQVGDPGHVSSCTYASFENYDVSLILTGDIIEDRGIFIENAGYNFVMKRRIQDSLGVEVLQNIGKRDSSWIEFDNNQMQNLIATFEIEFKTDSTIFLKVNNLRMQQIEFKSLEGVIFTDAMSKYTFSYNNLLEGIEMKTLGDRNRKAYLVIDFEGYTNPNFCKSRINNKWIIPIKIDL</sequence>
<dbReference type="RefSeq" id="WP_168885727.1">
    <property type="nucleotide sequence ID" value="NZ_JABAIL010000019.1"/>
</dbReference>
<accession>A0A7X8SRE5</accession>
<dbReference type="AlphaFoldDB" id="A0A7X8SRE5"/>
<name>A0A7X8SRE5_9BACT</name>
<organism evidence="1 2">
    <name type="scientific">Flammeovirga agarivorans</name>
    <dbReference type="NCBI Taxonomy" id="2726742"/>
    <lineage>
        <taxon>Bacteria</taxon>
        <taxon>Pseudomonadati</taxon>
        <taxon>Bacteroidota</taxon>
        <taxon>Cytophagia</taxon>
        <taxon>Cytophagales</taxon>
        <taxon>Flammeovirgaceae</taxon>
        <taxon>Flammeovirga</taxon>
    </lineage>
</organism>